<dbReference type="Gene3D" id="1.25.40.10">
    <property type="entry name" value="Tetratricopeptide repeat domain"/>
    <property type="match status" value="2"/>
</dbReference>
<feature type="compositionally biased region" description="Low complexity" evidence="1">
    <location>
        <begin position="38"/>
        <end position="85"/>
    </location>
</feature>
<organism evidence="2 3">
    <name type="scientific">Malassezia obtusa</name>
    <dbReference type="NCBI Taxonomy" id="76774"/>
    <lineage>
        <taxon>Eukaryota</taxon>
        <taxon>Fungi</taxon>
        <taxon>Dikarya</taxon>
        <taxon>Basidiomycota</taxon>
        <taxon>Ustilaginomycotina</taxon>
        <taxon>Malasseziomycetes</taxon>
        <taxon>Malasseziales</taxon>
        <taxon>Malasseziaceae</taxon>
        <taxon>Malassezia</taxon>
    </lineage>
</organism>
<dbReference type="InterPro" id="IPR011990">
    <property type="entry name" value="TPR-like_helical_dom_sf"/>
</dbReference>
<dbReference type="InterPro" id="IPR019412">
    <property type="entry name" value="IML2/TPR_39"/>
</dbReference>
<evidence type="ECO:0000313" key="3">
    <source>
        <dbReference type="Proteomes" id="UP001214603"/>
    </source>
</evidence>
<dbReference type="GO" id="GO:0005634">
    <property type="term" value="C:nucleus"/>
    <property type="evidence" value="ECO:0007669"/>
    <property type="project" value="TreeGrafter"/>
</dbReference>
<evidence type="ECO:0000256" key="1">
    <source>
        <dbReference type="SAM" id="MobiDB-lite"/>
    </source>
</evidence>
<evidence type="ECO:0008006" key="4">
    <source>
        <dbReference type="Google" id="ProtNLM"/>
    </source>
</evidence>
<dbReference type="PANTHER" id="PTHR31859">
    <property type="entry name" value="TETRATRICOPEPTIDE REPEAT PROTEIN 39 FAMILY MEMBER"/>
    <property type="match status" value="1"/>
</dbReference>
<dbReference type="GO" id="GO:0005829">
    <property type="term" value="C:cytosol"/>
    <property type="evidence" value="ECO:0007669"/>
    <property type="project" value="TreeGrafter"/>
</dbReference>
<dbReference type="Pfam" id="PF10300">
    <property type="entry name" value="Iml2-TPR_39"/>
    <property type="match status" value="1"/>
</dbReference>
<evidence type="ECO:0000313" key="2">
    <source>
        <dbReference type="EMBL" id="WFD03050.1"/>
    </source>
</evidence>
<protein>
    <recommendedName>
        <fullName evidence="4">Tetratricopeptide repeat protein 39B</fullName>
    </recommendedName>
</protein>
<gene>
    <name evidence="2" type="ORF">MOBT1_001739</name>
</gene>
<dbReference type="PANTHER" id="PTHR31859:SF1">
    <property type="entry name" value="TETRATRICOPEPTIDE REPEAT PROTEIN 39C"/>
    <property type="match status" value="1"/>
</dbReference>
<dbReference type="GO" id="GO:0005741">
    <property type="term" value="C:mitochondrial outer membrane"/>
    <property type="evidence" value="ECO:0007669"/>
    <property type="project" value="TreeGrafter"/>
</dbReference>
<sequence>MGVDEDDDDVFYDASANVKSGLPDMGAGDTVGTTAAVTSGAAATSSRGLSAPSAEPAASQAAGDAAKAGTKTSSQARAAMASSQAVVGPPPPKSHTDASELHLHHEQAQARAERIAKLKASDVMISEAELYEDLKTTRQAMHLFMKSRMHEAYSLVSKGSERRLYYALAFALLSTIKAMMTFEHQDIATAISHCKDALHIASLLRRKSSMISSLGRFVRGAGPSVTWVATMTPLQQHAELVTSECTLLKALLSIVHSGDLLAVLSEVLHLRTAYGNYHSLLKFVEWEEAHGQGTSGATHSDNDFRSGVFLGTGCISLILGLLPSKVLKIMELFGYGGDVHVGLKLLARTGQWSEDPKQLDPGETVETEGVRRVMNDMTMLMYHLVVSTFIPVPGVDIPFAEKVLNYHLARYPQGVFFLYFHGRLYSTQGLSREAIECFEEARDVQEEYVQLKHICYWDMSLCSMSLGAWEDTYRDFTVLAEENNWSRAVYNYVRAAALYQLGDDASRERARELFARVPSLTQKIAGKSIPLEKFVARKARKMSEQGYLTLPAMEFAYMCHCYTTASNQALANTLLPTVDAALAELQTASSQTDDVCLAHFLRGVILRNLAYPEAHVHVTGTTRWSQSAAAREAEQSLQFVTARGAELTYDHYLAYFAHYELGRLYLSMGRLDDARDMFDVVLSGKNLGDHGRKGKYSMQNMAVLRSNGALEVLQRGL</sequence>
<feature type="compositionally biased region" description="Basic and acidic residues" evidence="1">
    <location>
        <begin position="94"/>
        <end position="106"/>
    </location>
</feature>
<keyword evidence="3" id="KW-1185">Reference proteome</keyword>
<dbReference type="AlphaFoldDB" id="A0AAF0IRY1"/>
<proteinExistence type="predicted"/>
<feature type="region of interest" description="Disordered" evidence="1">
    <location>
        <begin position="38"/>
        <end position="106"/>
    </location>
</feature>
<dbReference type="SUPFAM" id="SSF48452">
    <property type="entry name" value="TPR-like"/>
    <property type="match status" value="1"/>
</dbReference>
<dbReference type="EMBL" id="CP119936">
    <property type="protein sequence ID" value="WFD03050.1"/>
    <property type="molecule type" value="Genomic_DNA"/>
</dbReference>
<dbReference type="Proteomes" id="UP001214603">
    <property type="component" value="Chromosome 3"/>
</dbReference>
<accession>A0AAF0IRY1</accession>
<reference evidence="2" key="1">
    <citation type="submission" date="2023-03" db="EMBL/GenBank/DDBJ databases">
        <title>Mating type loci evolution in Malassezia.</title>
        <authorList>
            <person name="Coelho M.A."/>
        </authorList>
    </citation>
    <scope>NUCLEOTIDE SEQUENCE</scope>
    <source>
        <strain evidence="2">CBS 7876</strain>
    </source>
</reference>
<name>A0AAF0IRY1_9BASI</name>